<dbReference type="RefSeq" id="WP_184178116.1">
    <property type="nucleotide sequence ID" value="NZ_JACHGF010000011.1"/>
</dbReference>
<evidence type="ECO:0000259" key="1">
    <source>
        <dbReference type="Pfam" id="PF21956"/>
    </source>
</evidence>
<evidence type="ECO:0000313" key="3">
    <source>
        <dbReference type="Proteomes" id="UP000557307"/>
    </source>
</evidence>
<organism evidence="2 3">
    <name type="scientific">Rhabdobacter roseus</name>
    <dbReference type="NCBI Taxonomy" id="1655419"/>
    <lineage>
        <taxon>Bacteria</taxon>
        <taxon>Pseudomonadati</taxon>
        <taxon>Bacteroidota</taxon>
        <taxon>Cytophagia</taxon>
        <taxon>Cytophagales</taxon>
        <taxon>Cytophagaceae</taxon>
        <taxon>Rhabdobacter</taxon>
    </lineage>
</organism>
<sequence length="102" mass="12113">MAQAPLKDPNLSATAFWDVDFKQLDFEKDSLFVMDKVMNYGTWSDKLEVLRYYGLDRVKKEIVKAPYFKKPTLSFLCLILNLKETDFTAYQRRQARKSPWIH</sequence>
<gene>
    <name evidence="2" type="ORF">HNQ92_004870</name>
</gene>
<dbReference type="AlphaFoldDB" id="A0A840U4F0"/>
<protein>
    <recommendedName>
        <fullName evidence="1">DUF6922 domain-containing protein</fullName>
    </recommendedName>
</protein>
<name>A0A840U4F0_9BACT</name>
<reference evidence="2 3" key="1">
    <citation type="submission" date="2020-08" db="EMBL/GenBank/DDBJ databases">
        <title>Genomic Encyclopedia of Type Strains, Phase IV (KMG-IV): sequencing the most valuable type-strain genomes for metagenomic binning, comparative biology and taxonomic classification.</title>
        <authorList>
            <person name="Goeker M."/>
        </authorList>
    </citation>
    <scope>NUCLEOTIDE SEQUENCE [LARGE SCALE GENOMIC DNA]</scope>
    <source>
        <strain evidence="2 3">DSM 105074</strain>
    </source>
</reference>
<comment type="caution">
    <text evidence="2">The sequence shown here is derived from an EMBL/GenBank/DDBJ whole genome shotgun (WGS) entry which is preliminary data.</text>
</comment>
<proteinExistence type="predicted"/>
<dbReference type="InterPro" id="IPR053830">
    <property type="entry name" value="DUF6922"/>
</dbReference>
<dbReference type="EMBL" id="JACHGF010000011">
    <property type="protein sequence ID" value="MBB5286709.1"/>
    <property type="molecule type" value="Genomic_DNA"/>
</dbReference>
<dbReference type="Proteomes" id="UP000557307">
    <property type="component" value="Unassembled WGS sequence"/>
</dbReference>
<keyword evidence="3" id="KW-1185">Reference proteome</keyword>
<evidence type="ECO:0000313" key="2">
    <source>
        <dbReference type="EMBL" id="MBB5286709.1"/>
    </source>
</evidence>
<dbReference type="Pfam" id="PF21956">
    <property type="entry name" value="DUF6922"/>
    <property type="match status" value="1"/>
</dbReference>
<feature type="domain" description="DUF6922" evidence="1">
    <location>
        <begin position="11"/>
        <end position="62"/>
    </location>
</feature>
<accession>A0A840U4F0</accession>